<proteinExistence type="inferred from homology"/>
<dbReference type="InterPro" id="IPR032200">
    <property type="entry name" value="COE_DBD"/>
</dbReference>
<evidence type="ECO:0000259" key="2">
    <source>
        <dbReference type="Pfam" id="PF16422"/>
    </source>
</evidence>
<organism evidence="3">
    <name type="scientific">Equus asinus asinus</name>
    <dbReference type="NCBI Taxonomy" id="83772"/>
    <lineage>
        <taxon>Eukaryota</taxon>
        <taxon>Metazoa</taxon>
        <taxon>Chordata</taxon>
        <taxon>Craniata</taxon>
        <taxon>Vertebrata</taxon>
        <taxon>Euteleostomi</taxon>
        <taxon>Mammalia</taxon>
        <taxon>Eutheria</taxon>
        <taxon>Laurasiatheria</taxon>
        <taxon>Perissodactyla</taxon>
        <taxon>Equidae</taxon>
        <taxon>Equus</taxon>
    </lineage>
</organism>
<keyword evidence="1" id="KW-0863">Zinc-finger</keyword>
<dbReference type="GO" id="GO:0006355">
    <property type="term" value="P:regulation of DNA-templated transcription"/>
    <property type="evidence" value="ECO:0007669"/>
    <property type="project" value="InterPro"/>
</dbReference>
<keyword evidence="1" id="KW-0805">Transcription regulation</keyword>
<keyword evidence="1" id="KW-0804">Transcription</keyword>
<name>A0A8C4MBC7_EQUAS</name>
<comment type="similarity">
    <text evidence="1">Belongs to the COE family.</text>
</comment>
<accession>A0A8C4MBC7</accession>
<keyword evidence="1" id="KW-0539">Nucleus</keyword>
<protein>
    <recommendedName>
        <fullName evidence="2">Transcription factor COE DNA-binding domain-containing protein</fullName>
    </recommendedName>
</protein>
<dbReference type="Ensembl" id="ENSEAST00005024888.1">
    <property type="protein sequence ID" value="ENSEASP00005022936.1"/>
    <property type="gene ID" value="ENSEASG00005015627.1"/>
</dbReference>
<dbReference type="Gene3D" id="2.60.40.3180">
    <property type="entry name" value="Transcription factor COE1, DNA-binding domain"/>
    <property type="match status" value="1"/>
</dbReference>
<evidence type="ECO:0000313" key="3">
    <source>
        <dbReference type="Ensembl" id="ENSEASP00005022936.1"/>
    </source>
</evidence>
<keyword evidence="1" id="KW-0238">DNA-binding</keyword>
<dbReference type="InterPro" id="IPR038173">
    <property type="entry name" value="COE_DBD_sf"/>
</dbReference>
<dbReference type="GO" id="GO:0008270">
    <property type="term" value="F:zinc ion binding"/>
    <property type="evidence" value="ECO:0007669"/>
    <property type="project" value="UniProtKB-KW"/>
</dbReference>
<dbReference type="Pfam" id="PF16422">
    <property type="entry name" value="COE1_DBD"/>
    <property type="match status" value="1"/>
</dbReference>
<evidence type="ECO:0000256" key="1">
    <source>
        <dbReference type="RuleBase" id="RU004489"/>
    </source>
</evidence>
<comment type="subcellular location">
    <subcellularLocation>
        <location evidence="1">Nucleus</location>
    </subcellularLocation>
</comment>
<dbReference type="InterPro" id="IPR003523">
    <property type="entry name" value="Transcription_factor_COE"/>
</dbReference>
<reference evidence="3" key="1">
    <citation type="submission" date="2023-03" db="UniProtKB">
        <authorList>
            <consortium name="Ensembl"/>
        </authorList>
    </citation>
    <scope>IDENTIFICATION</scope>
</reference>
<feature type="domain" description="Transcription factor COE DNA-binding" evidence="2">
    <location>
        <begin position="17"/>
        <end position="97"/>
    </location>
</feature>
<keyword evidence="1" id="KW-0862">Zinc</keyword>
<sequence length="186" mass="20972">MFGIQDTLGRGPALKEKSLGTEMDSVRSWVRNVGVVDANVAAQSGVALSRAHFEKQPPSNLRKSNFFHFVLALYDRQGQPVEIERTAFVDFVENDKVSGVPSFPRGLITTSLQRTRDSICHLRHFSAHINRDDKSRLLTPSLYISLFRCASFRPHSGSTRCGGRLRLCALSLWVFGRAWSWTDRGY</sequence>
<keyword evidence="1" id="KW-0479">Metal-binding</keyword>
<keyword evidence="1" id="KW-0217">Developmental protein</keyword>
<dbReference type="GO" id="GO:0005634">
    <property type="term" value="C:nucleus"/>
    <property type="evidence" value="ECO:0007669"/>
    <property type="project" value="UniProtKB-SubCell"/>
</dbReference>
<dbReference type="PANTHER" id="PTHR10747">
    <property type="entry name" value="TRANSCRIPTION FACTOR COE FAMILY MEMBER"/>
    <property type="match status" value="1"/>
</dbReference>
<dbReference type="AlphaFoldDB" id="A0A8C4MBC7"/>
<dbReference type="GO" id="GO:0003677">
    <property type="term" value="F:DNA binding"/>
    <property type="evidence" value="ECO:0007669"/>
    <property type="project" value="UniProtKB-KW"/>
</dbReference>